<dbReference type="GO" id="GO:0005737">
    <property type="term" value="C:cytoplasm"/>
    <property type="evidence" value="ECO:0007669"/>
    <property type="project" value="TreeGrafter"/>
</dbReference>
<dbReference type="Pfam" id="PF00397">
    <property type="entry name" value="WW"/>
    <property type="match status" value="1"/>
</dbReference>
<evidence type="ECO:0000313" key="4">
    <source>
        <dbReference type="Proteomes" id="UP000005237"/>
    </source>
</evidence>
<dbReference type="InterPro" id="IPR001202">
    <property type="entry name" value="WW_dom"/>
</dbReference>
<keyword evidence="1" id="KW-0677">Repeat</keyword>
<dbReference type="GO" id="GO:0007165">
    <property type="term" value="P:signal transduction"/>
    <property type="evidence" value="ECO:0007669"/>
    <property type="project" value="TreeGrafter"/>
</dbReference>
<protein>
    <submittedName>
        <fullName evidence="3">WW domain-containing protein</fullName>
    </submittedName>
</protein>
<dbReference type="SMART" id="SM00456">
    <property type="entry name" value="WW"/>
    <property type="match status" value="1"/>
</dbReference>
<reference evidence="3" key="2">
    <citation type="submission" date="2022-06" db="UniProtKB">
        <authorList>
            <consortium name="EnsemblMetazoa"/>
        </authorList>
    </citation>
    <scope>IDENTIFICATION</scope>
    <source>
        <strain evidence="3">DF5081</strain>
    </source>
</reference>
<dbReference type="PANTHER" id="PTHR10316">
    <property type="entry name" value="MEMBRANE ASSOCIATED GUANYLATE KINASE-RELATED"/>
    <property type="match status" value="1"/>
</dbReference>
<evidence type="ECO:0000259" key="2">
    <source>
        <dbReference type="PROSITE" id="PS50020"/>
    </source>
</evidence>
<evidence type="ECO:0000256" key="1">
    <source>
        <dbReference type="ARBA" id="ARBA00022737"/>
    </source>
</evidence>
<keyword evidence="4" id="KW-1185">Reference proteome</keyword>
<proteinExistence type="predicted"/>
<dbReference type="PRINTS" id="PR00403">
    <property type="entry name" value="WWDOMAIN"/>
</dbReference>
<feature type="domain" description="WW" evidence="2">
    <location>
        <begin position="27"/>
        <end position="60"/>
    </location>
</feature>
<dbReference type="PANTHER" id="PTHR10316:SF40">
    <property type="entry name" value="LD27118P"/>
    <property type="match status" value="1"/>
</dbReference>
<dbReference type="FunFam" id="2.20.70.10:FF:000034">
    <property type="entry name" value="syntaxin-binding protein 4 isoform X1"/>
    <property type="match status" value="1"/>
</dbReference>
<dbReference type="InterPro" id="IPR036020">
    <property type="entry name" value="WW_dom_sf"/>
</dbReference>
<dbReference type="PROSITE" id="PS50020">
    <property type="entry name" value="WW_DOMAIN_2"/>
    <property type="match status" value="1"/>
</dbReference>
<evidence type="ECO:0000313" key="3">
    <source>
        <dbReference type="EnsemblMetazoa" id="CJA32595.1"/>
    </source>
</evidence>
<dbReference type="Gene3D" id="2.20.70.10">
    <property type="match status" value="2"/>
</dbReference>
<organism evidence="3 4">
    <name type="scientific">Caenorhabditis japonica</name>
    <dbReference type="NCBI Taxonomy" id="281687"/>
    <lineage>
        <taxon>Eukaryota</taxon>
        <taxon>Metazoa</taxon>
        <taxon>Ecdysozoa</taxon>
        <taxon>Nematoda</taxon>
        <taxon>Chromadorea</taxon>
        <taxon>Rhabditida</taxon>
        <taxon>Rhabditina</taxon>
        <taxon>Rhabditomorpha</taxon>
        <taxon>Rhabditoidea</taxon>
        <taxon>Rhabditidae</taxon>
        <taxon>Peloderinae</taxon>
        <taxon>Caenorhabditis</taxon>
    </lineage>
</organism>
<dbReference type="EnsemblMetazoa" id="CJA32595.1">
    <property type="protein sequence ID" value="CJA32595.1"/>
    <property type="gene ID" value="WBGene00208442"/>
</dbReference>
<dbReference type="PROSITE" id="PS01159">
    <property type="entry name" value="WW_DOMAIN_1"/>
    <property type="match status" value="1"/>
</dbReference>
<reference evidence="4" key="1">
    <citation type="submission" date="2010-08" db="EMBL/GenBank/DDBJ databases">
        <authorList>
            <consortium name="Caenorhabditis japonica Sequencing Consortium"/>
            <person name="Wilson R.K."/>
        </authorList>
    </citation>
    <scope>NUCLEOTIDE SEQUENCE [LARGE SCALE GENOMIC DNA]</scope>
    <source>
        <strain evidence="4">DF5081</strain>
    </source>
</reference>
<dbReference type="Proteomes" id="UP000005237">
    <property type="component" value="Unassembled WGS sequence"/>
</dbReference>
<dbReference type="SUPFAM" id="SSF51045">
    <property type="entry name" value="WW domain"/>
    <property type="match status" value="1"/>
</dbReference>
<sequence>MSGHLYGTPRPVESYTDEEMMLMGSEGLLPPNWETAYTENGDKYFIDHNTGTTTWDDPRELPAGWEQVDDQNYGTFYVDYSKSANRIESRFKFLCAVRRVLCILGKSVVLPCCHSLF</sequence>
<dbReference type="AlphaFoldDB" id="A0A8R1IBF6"/>
<dbReference type="CDD" id="cd00201">
    <property type="entry name" value="WW"/>
    <property type="match status" value="1"/>
</dbReference>
<name>A0A8R1IBF6_CAEJA</name>
<accession>A0A8R1IBF6</accession>